<dbReference type="OrthoDB" id="9799092at2"/>
<dbReference type="EMBL" id="LT629732">
    <property type="protein sequence ID" value="SDS64737.1"/>
    <property type="molecule type" value="Genomic_DNA"/>
</dbReference>
<name>A0A1H1TWX0_9ACTN</name>
<dbReference type="GO" id="GO:0016747">
    <property type="term" value="F:acyltransferase activity, transferring groups other than amino-acyl groups"/>
    <property type="evidence" value="ECO:0007669"/>
    <property type="project" value="InterPro"/>
</dbReference>
<dbReference type="CDD" id="cd04301">
    <property type="entry name" value="NAT_SF"/>
    <property type="match status" value="1"/>
</dbReference>
<dbReference type="InterPro" id="IPR016181">
    <property type="entry name" value="Acyl_CoA_acyltransferase"/>
</dbReference>
<dbReference type="RefSeq" id="WP_157728588.1">
    <property type="nucleotide sequence ID" value="NZ_LT629732.1"/>
</dbReference>
<dbReference type="Proteomes" id="UP000198983">
    <property type="component" value="Chromosome I"/>
</dbReference>
<gene>
    <name evidence="3" type="ORF">SAMN04489717_3375</name>
</gene>
<evidence type="ECO:0000259" key="2">
    <source>
        <dbReference type="PROSITE" id="PS51186"/>
    </source>
</evidence>
<evidence type="ECO:0000313" key="4">
    <source>
        <dbReference type="Proteomes" id="UP000198983"/>
    </source>
</evidence>
<evidence type="ECO:0000313" key="3">
    <source>
        <dbReference type="EMBL" id="SDS64737.1"/>
    </source>
</evidence>
<feature type="region of interest" description="Disordered" evidence="1">
    <location>
        <begin position="1"/>
        <end position="21"/>
    </location>
</feature>
<dbReference type="STRING" id="117157.SAMN04489717_3375"/>
<evidence type="ECO:0000256" key="1">
    <source>
        <dbReference type="SAM" id="MobiDB-lite"/>
    </source>
</evidence>
<reference evidence="3 4" key="1">
    <citation type="submission" date="2016-10" db="EMBL/GenBank/DDBJ databases">
        <authorList>
            <person name="de Groot N.N."/>
        </authorList>
    </citation>
    <scope>NUCLEOTIDE SEQUENCE [LARGE SCALE GENOMIC DNA]</scope>
    <source>
        <strain evidence="3 4">DSM 22024</strain>
    </source>
</reference>
<dbReference type="AlphaFoldDB" id="A0A1H1TWX0"/>
<protein>
    <submittedName>
        <fullName evidence="3">Mycothiol synthase</fullName>
    </submittedName>
</protein>
<organism evidence="3 4">
    <name type="scientific">Actinopolymorpha singaporensis</name>
    <dbReference type="NCBI Taxonomy" id="117157"/>
    <lineage>
        <taxon>Bacteria</taxon>
        <taxon>Bacillati</taxon>
        <taxon>Actinomycetota</taxon>
        <taxon>Actinomycetes</taxon>
        <taxon>Propionibacteriales</taxon>
        <taxon>Actinopolymorphaceae</taxon>
        <taxon>Actinopolymorpha</taxon>
    </lineage>
</organism>
<proteinExistence type="predicted"/>
<feature type="domain" description="N-acetyltransferase" evidence="2">
    <location>
        <begin position="47"/>
        <end position="198"/>
    </location>
</feature>
<dbReference type="InterPro" id="IPR000182">
    <property type="entry name" value="GNAT_dom"/>
</dbReference>
<sequence length="212" mass="23331">MTSEESDAPPEPGSVAPADEPPYRQLRMLWPAGLRPAGALMHAPRGYQLRGGGDDDAEAFLRLMTRVGLGTWDDEKVLHWTTTVVPGGWTVVVHEASDQLVATCMGHHRPVEDLYPEGYEVGWIAASPDHAGHGLGRIITAVATARLLEAGARCIYLQTDDFRLPALKSYLEVGFVPHLWAEGMLERWRTICTQLKVPFTPKEWLGCQGVGH</sequence>
<dbReference type="SUPFAM" id="SSF55729">
    <property type="entry name" value="Acyl-CoA N-acyltransferases (Nat)"/>
    <property type="match status" value="1"/>
</dbReference>
<dbReference type="PROSITE" id="PS51186">
    <property type="entry name" value="GNAT"/>
    <property type="match status" value="1"/>
</dbReference>
<dbReference type="Pfam" id="PF00583">
    <property type="entry name" value="Acetyltransf_1"/>
    <property type="match status" value="1"/>
</dbReference>
<keyword evidence="4" id="KW-1185">Reference proteome</keyword>
<accession>A0A1H1TWX0</accession>
<dbReference type="Gene3D" id="3.40.630.30">
    <property type="match status" value="1"/>
</dbReference>